<evidence type="ECO:0000313" key="2">
    <source>
        <dbReference type="Proteomes" id="UP000315128"/>
    </source>
</evidence>
<dbReference type="OrthoDB" id="9848999at2"/>
<dbReference type="KEGG" id="lack:FLP15_07160"/>
<dbReference type="EMBL" id="CP041356">
    <property type="protein sequence ID" value="QDK70980.1"/>
    <property type="molecule type" value="Genomic_DNA"/>
</dbReference>
<name>A0A514Z8Q7_9LACT</name>
<reference evidence="1 2" key="1">
    <citation type="submission" date="2019-07" db="EMBL/GenBank/DDBJ databases">
        <title>Genome sequencing of KACC 19320.</title>
        <authorList>
            <person name="Heo J."/>
            <person name="Kim S.-J."/>
            <person name="Kim J.-S."/>
            <person name="Hong S.-B."/>
            <person name="Kwon S.-W."/>
        </authorList>
    </citation>
    <scope>NUCLEOTIDE SEQUENCE [LARGE SCALE GENOMIC DNA]</scope>
    <source>
        <strain evidence="1 2">KACC 19320</strain>
    </source>
</reference>
<protein>
    <submittedName>
        <fullName evidence="1">Uncharacterized protein</fullName>
    </submittedName>
</protein>
<dbReference type="Proteomes" id="UP000315128">
    <property type="component" value="Chromosome"/>
</dbReference>
<dbReference type="RefSeq" id="WP_142766550.1">
    <property type="nucleotide sequence ID" value="NZ_CP041356.1"/>
</dbReference>
<proteinExistence type="predicted"/>
<accession>A0A514Z8Q7</accession>
<gene>
    <name evidence="1" type="ORF">FLP15_07160</name>
</gene>
<sequence length="68" mass="7632">MGIFDIIAAVGDALSENGDKATYSDEIKNDKRIQKMMHTDGTTHQTIKASKVKYKSGKVTETRSYYED</sequence>
<organism evidence="1 2">
    <name type="scientific">Lactococcus protaetiae</name>
    <dbReference type="NCBI Taxonomy" id="2592653"/>
    <lineage>
        <taxon>Bacteria</taxon>
        <taxon>Bacillati</taxon>
        <taxon>Bacillota</taxon>
        <taxon>Bacilli</taxon>
        <taxon>Lactobacillales</taxon>
        <taxon>Streptococcaceae</taxon>
        <taxon>Lactococcus</taxon>
    </lineage>
</organism>
<evidence type="ECO:0000313" key="1">
    <source>
        <dbReference type="EMBL" id="QDK70980.1"/>
    </source>
</evidence>
<keyword evidence="2" id="KW-1185">Reference proteome</keyword>
<dbReference type="AlphaFoldDB" id="A0A514Z8Q7"/>